<dbReference type="Pfam" id="PF01370">
    <property type="entry name" value="Epimerase"/>
    <property type="match status" value="1"/>
</dbReference>
<dbReference type="GO" id="GO:0005737">
    <property type="term" value="C:cytoplasm"/>
    <property type="evidence" value="ECO:0007669"/>
    <property type="project" value="TreeGrafter"/>
</dbReference>
<dbReference type="InterPro" id="IPR001509">
    <property type="entry name" value="Epimerase_deHydtase"/>
</dbReference>
<organism evidence="2 3">
    <name type="scientific">Liquorilactobacillus hordei</name>
    <dbReference type="NCBI Taxonomy" id="468911"/>
    <lineage>
        <taxon>Bacteria</taxon>
        <taxon>Bacillati</taxon>
        <taxon>Bacillota</taxon>
        <taxon>Bacilli</taxon>
        <taxon>Lactobacillales</taxon>
        <taxon>Lactobacillaceae</taxon>
        <taxon>Liquorilactobacillus</taxon>
    </lineage>
</organism>
<feature type="domain" description="NAD-dependent epimerase/dehydratase" evidence="1">
    <location>
        <begin position="3"/>
        <end position="215"/>
    </location>
</feature>
<dbReference type="KEGG" id="lhw:BSQ49_10605"/>
<gene>
    <name evidence="2" type="ORF">BSQ49_10605</name>
</gene>
<dbReference type="SUPFAM" id="SSF51735">
    <property type="entry name" value="NAD(P)-binding Rossmann-fold domains"/>
    <property type="match status" value="1"/>
</dbReference>
<sequence>MKVVVFGASGFIGSHVASALFQAKHNVTAIVRPTSNASFLEAQGMRVVRVNYEDLSQLIAVMKGQDVVYNCTASVKAVSKNGENSVETSLTKKLVDIAADERVSHFVQLSSIIIYGFEKEGSIDENYQPLIKTPTQILQQEREKIVINAGKTKKMLTTILRPASTIGERGERSFFAKLFELNQMGEFPIVGQGLARTSFIDTRDIGQAMVLIGEKKLAGIYLVKGFDATWMQVKNTLDNIMGQKTNYKHIPEMTNKKSRQSYEYQTFATTRVWNDLRIREQEFCPRYSLQQAAEKEVYYLKSIIEN</sequence>
<dbReference type="EMBL" id="CP018176">
    <property type="protein sequence ID" value="AUJ30591.1"/>
    <property type="molecule type" value="Genomic_DNA"/>
</dbReference>
<dbReference type="AlphaFoldDB" id="A0A3Q8CAK6"/>
<evidence type="ECO:0000313" key="2">
    <source>
        <dbReference type="EMBL" id="AUJ30591.1"/>
    </source>
</evidence>
<dbReference type="Proteomes" id="UP000314960">
    <property type="component" value="Chromosome"/>
</dbReference>
<dbReference type="GO" id="GO:0004029">
    <property type="term" value="F:aldehyde dehydrogenase (NAD+) activity"/>
    <property type="evidence" value="ECO:0007669"/>
    <property type="project" value="TreeGrafter"/>
</dbReference>
<name>A0A3Q8CAK6_9LACO</name>
<accession>A0A3Q8CAK6</accession>
<dbReference type="Gene3D" id="3.40.50.720">
    <property type="entry name" value="NAD(P)-binding Rossmann-like Domain"/>
    <property type="match status" value="1"/>
</dbReference>
<evidence type="ECO:0000259" key="1">
    <source>
        <dbReference type="Pfam" id="PF01370"/>
    </source>
</evidence>
<evidence type="ECO:0000313" key="3">
    <source>
        <dbReference type="Proteomes" id="UP000314960"/>
    </source>
</evidence>
<dbReference type="PANTHER" id="PTHR48079:SF6">
    <property type="entry name" value="NAD(P)-BINDING DOMAIN-CONTAINING PROTEIN-RELATED"/>
    <property type="match status" value="1"/>
</dbReference>
<protein>
    <recommendedName>
        <fullName evidence="1">NAD-dependent epimerase/dehydratase domain-containing protein</fullName>
    </recommendedName>
</protein>
<dbReference type="RefSeq" id="WP_141055055.1">
    <property type="nucleotide sequence ID" value="NZ_CP018176.1"/>
</dbReference>
<dbReference type="PANTHER" id="PTHR48079">
    <property type="entry name" value="PROTEIN YEEZ"/>
    <property type="match status" value="1"/>
</dbReference>
<reference evidence="2 3" key="1">
    <citation type="submission" date="2016-11" db="EMBL/GenBank/DDBJ databases">
        <title>Interaction between Lactobacillus species and yeast in water kefir.</title>
        <authorList>
            <person name="Behr J."/>
            <person name="Xu D."/>
            <person name="Vogel R.F."/>
        </authorList>
    </citation>
    <scope>NUCLEOTIDE SEQUENCE [LARGE SCALE GENOMIC DNA]</scope>
    <source>
        <strain evidence="2 3">TMW 1.1822</strain>
    </source>
</reference>
<dbReference type="InterPro" id="IPR051783">
    <property type="entry name" value="NAD(P)-dependent_oxidoreduct"/>
</dbReference>
<proteinExistence type="predicted"/>
<dbReference type="InterPro" id="IPR036291">
    <property type="entry name" value="NAD(P)-bd_dom_sf"/>
</dbReference>